<comment type="subcellular location">
    <subcellularLocation>
        <location evidence="1">Membrane</location>
        <topology evidence="1">Multi-pass membrane protein</topology>
    </subcellularLocation>
</comment>
<dbReference type="PANTHER" id="PTHR33048:SF57">
    <property type="entry name" value="INTEGRAL MEMBRANE PROTEIN-RELATED"/>
    <property type="match status" value="1"/>
</dbReference>
<dbReference type="InterPro" id="IPR049326">
    <property type="entry name" value="Rhodopsin_dom_fungi"/>
</dbReference>
<dbReference type="AlphaFoldDB" id="A0A8H3ID47"/>
<proteinExistence type="inferred from homology"/>
<reference evidence="9" key="1">
    <citation type="submission" date="2021-03" db="EMBL/GenBank/DDBJ databases">
        <authorList>
            <person name="Tagirdzhanova G."/>
        </authorList>
    </citation>
    <scope>NUCLEOTIDE SEQUENCE</scope>
</reference>
<dbReference type="Proteomes" id="UP000664203">
    <property type="component" value="Unassembled WGS sequence"/>
</dbReference>
<keyword evidence="2 7" id="KW-0812">Transmembrane</keyword>
<comment type="caution">
    <text evidence="9">The sequence shown here is derived from an EMBL/GenBank/DDBJ whole genome shotgun (WGS) entry which is preliminary data.</text>
</comment>
<keyword evidence="3 7" id="KW-1133">Transmembrane helix</keyword>
<evidence type="ECO:0000256" key="3">
    <source>
        <dbReference type="ARBA" id="ARBA00022989"/>
    </source>
</evidence>
<evidence type="ECO:0000313" key="10">
    <source>
        <dbReference type="Proteomes" id="UP000664203"/>
    </source>
</evidence>
<evidence type="ECO:0000256" key="4">
    <source>
        <dbReference type="ARBA" id="ARBA00023136"/>
    </source>
</evidence>
<dbReference type="PANTHER" id="PTHR33048">
    <property type="entry name" value="PTH11-LIKE INTEGRAL MEMBRANE PROTEIN (AFU_ORTHOLOGUE AFUA_5G11245)"/>
    <property type="match status" value="1"/>
</dbReference>
<feature type="domain" description="Rhodopsin" evidence="8">
    <location>
        <begin position="2"/>
        <end position="162"/>
    </location>
</feature>
<keyword evidence="10" id="KW-1185">Reference proteome</keyword>
<evidence type="ECO:0000256" key="5">
    <source>
        <dbReference type="ARBA" id="ARBA00038359"/>
    </source>
</evidence>
<dbReference type="EMBL" id="CAJPDR010000067">
    <property type="protein sequence ID" value="CAF9914063.1"/>
    <property type="molecule type" value="Genomic_DNA"/>
</dbReference>
<feature type="transmembrane region" description="Helical" evidence="7">
    <location>
        <begin position="63"/>
        <end position="83"/>
    </location>
</feature>
<name>A0A8H3ID47_9LECA</name>
<feature type="transmembrane region" description="Helical" evidence="7">
    <location>
        <begin position="12"/>
        <end position="43"/>
    </location>
</feature>
<feature type="transmembrane region" description="Helical" evidence="7">
    <location>
        <begin position="95"/>
        <end position="116"/>
    </location>
</feature>
<evidence type="ECO:0000256" key="2">
    <source>
        <dbReference type="ARBA" id="ARBA00022692"/>
    </source>
</evidence>
<dbReference type="InterPro" id="IPR052337">
    <property type="entry name" value="SAT4-like"/>
</dbReference>
<evidence type="ECO:0000256" key="6">
    <source>
        <dbReference type="SAM" id="MobiDB-lite"/>
    </source>
</evidence>
<evidence type="ECO:0000256" key="7">
    <source>
        <dbReference type="SAM" id="Phobius"/>
    </source>
</evidence>
<gene>
    <name evidence="9" type="ORF">ALECFALPRED_009223</name>
</gene>
<evidence type="ECO:0000313" key="9">
    <source>
        <dbReference type="EMBL" id="CAF9914063.1"/>
    </source>
</evidence>
<evidence type="ECO:0000256" key="1">
    <source>
        <dbReference type="ARBA" id="ARBA00004141"/>
    </source>
</evidence>
<organism evidence="9 10">
    <name type="scientific">Alectoria fallacina</name>
    <dbReference type="NCBI Taxonomy" id="1903189"/>
    <lineage>
        <taxon>Eukaryota</taxon>
        <taxon>Fungi</taxon>
        <taxon>Dikarya</taxon>
        <taxon>Ascomycota</taxon>
        <taxon>Pezizomycotina</taxon>
        <taxon>Lecanoromycetes</taxon>
        <taxon>OSLEUM clade</taxon>
        <taxon>Lecanoromycetidae</taxon>
        <taxon>Lecanorales</taxon>
        <taxon>Lecanorineae</taxon>
        <taxon>Parmeliaceae</taxon>
        <taxon>Alectoria</taxon>
    </lineage>
</organism>
<sequence length="264" mass="28845">MVLYIQIFPTRPFLIACYTALAVNLLFGASAVIANCLICRPITYRWAANLVDGSCGDQKMLDMSIAILNLLQDVVVVVLPMPVLWGLQMATSRKVALSCMFGMGIMICAITIYRVQVTSTIGDPTNLNAQDTYCRILLLTSLEALFGIISACLPVLKPVLRKLQGSPSERGGPKKNPVKPCTSGSIPIVMHRSQMPSSSPGKHRSSDSSSRGDAFWYGGREADDGKRQNRGWPESGADHRVLVTEIPEKRRYREGDAESLIGDV</sequence>
<dbReference type="OrthoDB" id="5273647at2759"/>
<dbReference type="GO" id="GO:0016020">
    <property type="term" value="C:membrane"/>
    <property type="evidence" value="ECO:0007669"/>
    <property type="project" value="UniProtKB-SubCell"/>
</dbReference>
<feature type="region of interest" description="Disordered" evidence="6">
    <location>
        <begin position="165"/>
        <end position="239"/>
    </location>
</feature>
<accession>A0A8H3ID47</accession>
<dbReference type="Pfam" id="PF20684">
    <property type="entry name" value="Fung_rhodopsin"/>
    <property type="match status" value="1"/>
</dbReference>
<comment type="similarity">
    <text evidence="5">Belongs to the SAT4 family.</text>
</comment>
<protein>
    <recommendedName>
        <fullName evidence="8">Rhodopsin domain-containing protein</fullName>
    </recommendedName>
</protein>
<keyword evidence="4 7" id="KW-0472">Membrane</keyword>
<evidence type="ECO:0000259" key="8">
    <source>
        <dbReference type="Pfam" id="PF20684"/>
    </source>
</evidence>
<feature type="transmembrane region" description="Helical" evidence="7">
    <location>
        <begin position="136"/>
        <end position="156"/>
    </location>
</feature>